<evidence type="ECO:0000256" key="5">
    <source>
        <dbReference type="ARBA" id="ARBA00022729"/>
    </source>
</evidence>
<name>A0A1B2LWJ3_9GAMM</name>
<keyword evidence="5" id="KW-0732">Signal</keyword>
<evidence type="ECO:0000256" key="1">
    <source>
        <dbReference type="ARBA" id="ARBA00004571"/>
    </source>
</evidence>
<evidence type="ECO:0000256" key="6">
    <source>
        <dbReference type="ARBA" id="ARBA00023136"/>
    </source>
</evidence>
<dbReference type="EMBL" id="CP016895">
    <property type="protein sequence ID" value="AOA57133.1"/>
    <property type="molecule type" value="Genomic_DNA"/>
</dbReference>
<dbReference type="GO" id="GO:0009279">
    <property type="term" value="C:cell outer membrane"/>
    <property type="evidence" value="ECO:0007669"/>
    <property type="project" value="UniProtKB-SubCell"/>
</dbReference>
<evidence type="ECO:0000256" key="7">
    <source>
        <dbReference type="ARBA" id="ARBA00023237"/>
    </source>
</evidence>
<dbReference type="PANTHER" id="PTHR35093:SF8">
    <property type="entry name" value="OUTER MEMBRANE PROTEIN NMB0088-RELATED"/>
    <property type="match status" value="1"/>
</dbReference>
<keyword evidence="4" id="KW-0812">Transmembrane</keyword>
<dbReference type="Gene3D" id="2.40.160.60">
    <property type="entry name" value="Outer membrane protein transport protein (OMPP1/FadL/TodX)"/>
    <property type="match status" value="1"/>
</dbReference>
<dbReference type="AlphaFoldDB" id="A0A1B2LWJ3"/>
<evidence type="ECO:0000313" key="9">
    <source>
        <dbReference type="Proteomes" id="UP000093391"/>
    </source>
</evidence>
<sequence length="426" mass="46462">MRIPPLRFPFVHYRYLYYGLLCCSSLTHATNGYFMHGYGVKTQANAGVSTALFQDSMTIANNPAGLSWLATRLDLGATLFVPTRDAEIQGNAAGADGHYDGNARQYFLLPELAYNHHLSDQVALGVAVYGNGGMNSSYSNNPYAAFGNQGSAGVNLSQVFVSPAVAWRYQPQQSIGIAANVLYQRFEAKGLEGFAGFSTDPQHLSNQGADHATGIGLRVGWAAHVLDERLTLGASYASKIKATRFKRYQGLFAEQGRFDVPENFSLGVAYQVTPRLNLAADFQYIAYSDIAAIANRFDVADLQQGQLFGHGQGPGFAWQDSKIYKIALNYQLSPKLRVAAGYSHSNQVIPSGQTFLNILAPAVVQDHLSVGATWQFDPHQQFSVAYTHAFSQRLKGQQSIATPFAGGEADLKMQQHILGVAYAYQF</sequence>
<evidence type="ECO:0000313" key="8">
    <source>
        <dbReference type="EMBL" id="AOA57133.1"/>
    </source>
</evidence>
<keyword evidence="3" id="KW-1134">Transmembrane beta strand</keyword>
<evidence type="ECO:0000256" key="4">
    <source>
        <dbReference type="ARBA" id="ARBA00022692"/>
    </source>
</evidence>
<dbReference type="KEGG" id="ala:BFG52_01385"/>
<dbReference type="Pfam" id="PF03349">
    <property type="entry name" value="Toluene_X"/>
    <property type="match status" value="1"/>
</dbReference>
<protein>
    <submittedName>
        <fullName evidence="8">Long-chain fatty acid transporter</fullName>
    </submittedName>
</protein>
<dbReference type="RefSeq" id="WP_067551589.1">
    <property type="nucleotide sequence ID" value="NZ_CP016895.1"/>
</dbReference>
<proteinExistence type="inferred from homology"/>
<accession>A0A1B2LWJ3</accession>
<evidence type="ECO:0000256" key="2">
    <source>
        <dbReference type="ARBA" id="ARBA00008163"/>
    </source>
</evidence>
<gene>
    <name evidence="8" type="ORF">BFG52_01385</name>
</gene>
<dbReference type="InterPro" id="IPR005017">
    <property type="entry name" value="OMPP1/FadL/TodX"/>
</dbReference>
<keyword evidence="7" id="KW-0998">Cell outer membrane</keyword>
<dbReference type="SUPFAM" id="SSF56935">
    <property type="entry name" value="Porins"/>
    <property type="match status" value="1"/>
</dbReference>
<dbReference type="Proteomes" id="UP000093391">
    <property type="component" value="Chromosome"/>
</dbReference>
<comment type="subcellular location">
    <subcellularLocation>
        <location evidence="1">Cell outer membrane</location>
        <topology evidence="1">Multi-pass membrane protein</topology>
    </subcellularLocation>
</comment>
<dbReference type="GO" id="GO:0015483">
    <property type="term" value="F:long-chain fatty acid transporting porin activity"/>
    <property type="evidence" value="ECO:0007669"/>
    <property type="project" value="TreeGrafter"/>
</dbReference>
<evidence type="ECO:0000256" key="3">
    <source>
        <dbReference type="ARBA" id="ARBA00022452"/>
    </source>
</evidence>
<keyword evidence="6" id="KW-0472">Membrane</keyword>
<organism evidence="8 9">
    <name type="scientific">Acinetobacter larvae</name>
    <dbReference type="NCBI Taxonomy" id="1789224"/>
    <lineage>
        <taxon>Bacteria</taxon>
        <taxon>Pseudomonadati</taxon>
        <taxon>Pseudomonadota</taxon>
        <taxon>Gammaproteobacteria</taxon>
        <taxon>Moraxellales</taxon>
        <taxon>Moraxellaceae</taxon>
        <taxon>Acinetobacter</taxon>
    </lineage>
</organism>
<reference evidence="8 9" key="1">
    <citation type="submission" date="2016-08" db="EMBL/GenBank/DDBJ databases">
        <authorList>
            <person name="Seilhamer J.J."/>
        </authorList>
    </citation>
    <scope>NUCLEOTIDE SEQUENCE [LARGE SCALE GENOMIC DNA]</scope>
    <source>
        <strain evidence="8 9">BRTC-1</strain>
    </source>
</reference>
<keyword evidence="9" id="KW-1185">Reference proteome</keyword>
<dbReference type="PANTHER" id="PTHR35093">
    <property type="entry name" value="OUTER MEMBRANE PROTEIN NMB0088-RELATED"/>
    <property type="match status" value="1"/>
</dbReference>
<dbReference type="OrthoDB" id="19849at2"/>
<comment type="similarity">
    <text evidence="2">Belongs to the OmpP1/FadL family.</text>
</comment>